<dbReference type="Proteomes" id="UP000663720">
    <property type="component" value="Chromosome"/>
</dbReference>
<sequence>MNCMYCNGIMKKKKAPFHVDRKGYHLTLDDIPAWVCTQCGEPYFEETAVESIQEMLISIDRQTEMIAQVA</sequence>
<accession>A0A975BCU0</accession>
<protein>
    <submittedName>
        <fullName evidence="1">Zinc-binding domain-containing protein</fullName>
    </submittedName>
</protein>
<dbReference type="AlphaFoldDB" id="A0A975BCU0"/>
<evidence type="ECO:0000313" key="2">
    <source>
        <dbReference type="Proteomes" id="UP000663720"/>
    </source>
</evidence>
<dbReference type="KEGG" id="dli:dnl_54090"/>
<gene>
    <name evidence="1" type="ORF">dnl_54090</name>
</gene>
<organism evidence="1 2">
    <name type="scientific">Desulfonema limicola</name>
    <dbReference type="NCBI Taxonomy" id="45656"/>
    <lineage>
        <taxon>Bacteria</taxon>
        <taxon>Pseudomonadati</taxon>
        <taxon>Thermodesulfobacteriota</taxon>
        <taxon>Desulfobacteria</taxon>
        <taxon>Desulfobacterales</taxon>
        <taxon>Desulfococcaceae</taxon>
        <taxon>Desulfonema</taxon>
    </lineage>
</organism>
<dbReference type="EMBL" id="CP061799">
    <property type="protein sequence ID" value="QTA83016.1"/>
    <property type="molecule type" value="Genomic_DNA"/>
</dbReference>
<dbReference type="RefSeq" id="WP_207688865.1">
    <property type="nucleotide sequence ID" value="NZ_CP061799.1"/>
</dbReference>
<dbReference type="InterPro" id="IPR022453">
    <property type="entry name" value="Znf_MqsA-type"/>
</dbReference>
<reference evidence="1" key="1">
    <citation type="journal article" date="2021" name="Microb. Physiol.">
        <title>Proteogenomic Insights into the Physiology of Marine, Sulfate-Reducing, Filamentous Desulfonema limicola and Desulfonema magnum.</title>
        <authorList>
            <person name="Schnaars V."/>
            <person name="Wohlbrand L."/>
            <person name="Scheve S."/>
            <person name="Hinrichs C."/>
            <person name="Reinhardt R."/>
            <person name="Rabus R."/>
        </authorList>
    </citation>
    <scope>NUCLEOTIDE SEQUENCE</scope>
    <source>
        <strain evidence="1">5ac10</strain>
    </source>
</reference>
<name>A0A975BCU0_9BACT</name>
<evidence type="ECO:0000313" key="1">
    <source>
        <dbReference type="EMBL" id="QTA83016.1"/>
    </source>
</evidence>
<dbReference type="NCBIfam" id="TIGR03831">
    <property type="entry name" value="YgiT_finger"/>
    <property type="match status" value="1"/>
</dbReference>
<proteinExistence type="predicted"/>
<dbReference type="Gene3D" id="3.10.20.860">
    <property type="match status" value="1"/>
</dbReference>
<keyword evidence="2" id="KW-1185">Reference proteome</keyword>